<feature type="domain" description="SPIN-DOC-like zinc-finger" evidence="2">
    <location>
        <begin position="85"/>
        <end position="139"/>
    </location>
</feature>
<accession>A0A803KG08</accession>
<dbReference type="InterPro" id="IPR008906">
    <property type="entry name" value="HATC_C_dom"/>
</dbReference>
<organism evidence="3">
    <name type="scientific">Xenopus tropicalis</name>
    <name type="common">Western clawed frog</name>
    <name type="synonym">Silurana tropicalis</name>
    <dbReference type="NCBI Taxonomy" id="8364"/>
    <lineage>
        <taxon>Eukaryota</taxon>
        <taxon>Metazoa</taxon>
        <taxon>Chordata</taxon>
        <taxon>Craniata</taxon>
        <taxon>Vertebrata</taxon>
        <taxon>Euteleostomi</taxon>
        <taxon>Amphibia</taxon>
        <taxon>Batrachia</taxon>
        <taxon>Anura</taxon>
        <taxon>Pipoidea</taxon>
        <taxon>Pipidae</taxon>
        <taxon>Xenopodinae</taxon>
        <taxon>Xenopus</taxon>
        <taxon>Silurana</taxon>
    </lineage>
</organism>
<dbReference type="InterPro" id="IPR012337">
    <property type="entry name" value="RNaseH-like_sf"/>
</dbReference>
<dbReference type="Pfam" id="PF05699">
    <property type="entry name" value="Dimer_Tnp_hAT"/>
    <property type="match status" value="1"/>
</dbReference>
<evidence type="ECO:0000259" key="1">
    <source>
        <dbReference type="Pfam" id="PF05699"/>
    </source>
</evidence>
<dbReference type="PANTHER" id="PTHR45913">
    <property type="entry name" value="EPM2A-INTERACTING PROTEIN 1"/>
    <property type="match status" value="1"/>
</dbReference>
<reference evidence="3" key="2">
    <citation type="submission" date="2021-03" db="UniProtKB">
        <authorList>
            <consortium name="Ensembl"/>
        </authorList>
    </citation>
    <scope>IDENTIFICATION</scope>
</reference>
<dbReference type="FunCoup" id="A0A803KG08">
    <property type="interactions" value="1007"/>
</dbReference>
<dbReference type="Ensembl" id="ENSXETT00000105528">
    <property type="protein sequence ID" value="ENSXETP00000119192"/>
    <property type="gene ID" value="ENSXETG00000048004"/>
</dbReference>
<protein>
    <recommendedName>
        <fullName evidence="4">SPIN-DOC-like zinc-finger domain-containing protein</fullName>
    </recommendedName>
</protein>
<sequence>AISPPASRSVSKALPGQRCVPPKPRLLQVFSVVGVQSLPSAKFGSAESVPADLSEACRCVLSYFIMTSSQPAVKRKIDDEHRQFQEKWEMQYFFVEHRGIPTCLICAEKVAVHKEYNLKRHYSTKHAEECAKYQGDERAKRVASLKFVKKCMLQVASIICPEKKVSLAKSVFLDIYHQLCEKAKCFDAYSVALDESTDITGTAQLTIYVRGVDCNFELTEELLTIIPMHGQTTANEIFHHLCDAIENAGLPWKRFVGIITDGAPSMTGRKNGLVALVKKKLEEEGIEEEAIALHCIIHQQALCSKCLPCDNVMSVVVKCVNQIRSRGLTHRRFRAFLEEMGSEYGDVLYFTEVRWLSRGNVLKRFFELREEVKAFMEKNGKAVSELSDHKWLMDLAFLVDITQRLNVLNKMLQGQGQLVSAAYDNVRAFSTKLVLWKSQLSQTNLCHFPACKELVDAGIPFSGEKYVDAIFKLEKEFDHRFADFKTHRATFQIFVDPFSFDVQDAPPVLQMELIDLQCNSDIKAKFREMSGKADTHVQFLRELPPSFPELSRMFKRTMCLFGSTYLCEKLFSTLNFNKSKYRSRLNDDHLQAILRVSTASSLKPNVVQICEKKRCQVSGSKE</sequence>
<evidence type="ECO:0000259" key="2">
    <source>
        <dbReference type="Pfam" id="PF18658"/>
    </source>
</evidence>
<reference evidence="3" key="1">
    <citation type="journal article" date="2010" name="Science">
        <title>The genome of the Western clawed frog Xenopus tropicalis.</title>
        <authorList>
            <person name="Hellsten U."/>
            <person name="Harland R.M."/>
            <person name="Gilchrist M.J."/>
            <person name="Hendrix D."/>
            <person name="Jurka J."/>
            <person name="Kapitonov V."/>
            <person name="Ovcharenko I."/>
            <person name="Putnam N.H."/>
            <person name="Shu S."/>
            <person name="Taher L."/>
            <person name="Blitz I.L."/>
            <person name="Blumberg B."/>
            <person name="Dichmann D.S."/>
            <person name="Dubchak I."/>
            <person name="Amaya E."/>
            <person name="Detter J.C."/>
            <person name="Fletcher R."/>
            <person name="Gerhard D.S."/>
            <person name="Goodstein D."/>
            <person name="Graves T."/>
            <person name="Grigoriev I.V."/>
            <person name="Grimwood J."/>
            <person name="Kawashima T."/>
            <person name="Lindquist E."/>
            <person name="Lucas S.M."/>
            <person name="Mead P.E."/>
            <person name="Mitros T."/>
            <person name="Ogino H."/>
            <person name="Ohta Y."/>
            <person name="Poliakov A.V."/>
            <person name="Pollet N."/>
            <person name="Robert J."/>
            <person name="Salamov A."/>
            <person name="Sater A.K."/>
            <person name="Schmutz J."/>
            <person name="Terry A."/>
            <person name="Vize P.D."/>
            <person name="Warren W.C."/>
            <person name="Wells D."/>
            <person name="Wills A."/>
            <person name="Wilson R.K."/>
            <person name="Zimmerman L.B."/>
            <person name="Zorn A.M."/>
            <person name="Grainger R."/>
            <person name="Grammer T."/>
            <person name="Khokha M.K."/>
            <person name="Richardson P.M."/>
            <person name="Rokhsar D.S."/>
        </authorList>
    </citation>
    <scope>NUCLEOTIDE SEQUENCE [LARGE SCALE GENOMIC DNA]</scope>
    <source>
        <strain evidence="3">Nigerian</strain>
    </source>
</reference>
<name>A0A803KG08_XENTR</name>
<evidence type="ECO:0000313" key="3">
    <source>
        <dbReference type="Ensembl" id="ENSXETP00000119192"/>
    </source>
</evidence>
<dbReference type="PANTHER" id="PTHR45913:SF9">
    <property type="entry name" value="GENERAL TRANSCRIPTION FACTOR II-I REPEAT DOMAIN-CONTAINING PROTEIN 2-LIKE-RELATED"/>
    <property type="match status" value="1"/>
</dbReference>
<proteinExistence type="predicted"/>
<feature type="domain" description="HAT C-terminal dimerisation" evidence="1">
    <location>
        <begin position="539"/>
        <end position="594"/>
    </location>
</feature>
<dbReference type="SUPFAM" id="SSF53098">
    <property type="entry name" value="Ribonuclease H-like"/>
    <property type="match status" value="1"/>
</dbReference>
<evidence type="ECO:0008006" key="4">
    <source>
        <dbReference type="Google" id="ProtNLM"/>
    </source>
</evidence>
<dbReference type="GO" id="GO:0046983">
    <property type="term" value="F:protein dimerization activity"/>
    <property type="evidence" value="ECO:0007669"/>
    <property type="project" value="InterPro"/>
</dbReference>
<dbReference type="AlphaFoldDB" id="A0A803KG08"/>
<dbReference type="InParanoid" id="A0A803KG08"/>
<dbReference type="Pfam" id="PF18658">
    <property type="entry name" value="zf-C2H2_12"/>
    <property type="match status" value="1"/>
</dbReference>
<dbReference type="InterPro" id="IPR040647">
    <property type="entry name" value="SPIN-DOC_Znf-C2H2"/>
</dbReference>
<dbReference type="GeneTree" id="ENSGT00950000182812"/>